<name>A0A9P6N0K0_9FUNG</name>
<accession>A0A9P6N0K0</accession>
<feature type="compositionally biased region" description="Low complexity" evidence="2">
    <location>
        <begin position="572"/>
        <end position="597"/>
    </location>
</feature>
<feature type="compositionally biased region" description="Basic and acidic residues" evidence="2">
    <location>
        <begin position="863"/>
        <end position="873"/>
    </location>
</feature>
<dbReference type="Proteomes" id="UP000703661">
    <property type="component" value="Unassembled WGS sequence"/>
</dbReference>
<evidence type="ECO:0000259" key="3">
    <source>
        <dbReference type="Pfam" id="PF12814"/>
    </source>
</evidence>
<evidence type="ECO:0000256" key="2">
    <source>
        <dbReference type="SAM" id="MobiDB-lite"/>
    </source>
</evidence>
<comment type="caution">
    <text evidence="4">The sequence shown here is derived from an EMBL/GenBank/DDBJ whole genome shotgun (WGS) entry which is preliminary data.</text>
</comment>
<feature type="region of interest" description="Disordered" evidence="2">
    <location>
        <begin position="656"/>
        <end position="799"/>
    </location>
</feature>
<sequence>QTIAQARTELEARLAGIHNDLQLTQTIGLLFVKREEDLKKCFEQLEQEGVNQDTDEEAEGQPLPESLREQLTALEKEFQEGENGIVGLKRLIDAQLPVDSNTNNELQTSRSGSTLAPSALPSSALPVQTITKPRRHKVVMSSAPSVNDAAFPLQIQEELLTQVRYWTSQAEMKEKLNQEYDAKINEQERIIDALNKQRRMREESEEKQKEDQWKLELQNQGYRDQIAELQAQLSKMTHENGKTQKALAAATEQAEQFKDKEEKTSHQFELAKTRFEKDIAILRKHAAGVQREKADLITKVDELNAAISLQQQELSKKATLEAIAAARELEEKEQESAAPAPVLIVSPPRVPDSEEAAQATTTTASAAAAAAVSTLEPKVASLARETSFAHQQSIISELQSKLNKEITEKEELITANEELVTAKEELLIEKEELVKMLADREETIETMRLEGVTFEPDTPSKRSSMALLGGPGSRHPSESGLLDETETADHRDLSMTMSDNGSHDFSNGRNSPFPAGGLFAELAQATSHSNVKPTVECKDQEVMTEPIESWIHTVPGLSSLLKEASSSHNTSEEASPIEASSSHNTSEEASPIEAPSSQITSEEASPTEALNVSEAATIRGKPGTDTMRIEALPVSESHVSDIPVNAVVDVISQDDSPQIKEDQVHQSESLVGGLKPRSGLSPAADEERRHTCDLSQTMVESVTPLVPEASNEPSDEHPALQNPEDREFRVSFGSAFGGDSKGADTGRIRSVYMDNETEENQISPEKHDEEPSEKLTEKPAELSVAEPTEKLTEKPAESSVVEPMVVAGAVAAAATAAVVSKVAKQEESSSSDDGASSSIESRIRNGQEEGKEEEAVTHSVVEPSREPSEKIGHEVGVSSTSQQSVQPDAVVSVTSQATYMYDQNSSQVLLSNLNGSTHHHHVITDATGTTIGHHNYHGSPSGSISSISTDYHNVRRMSVGSNYDVTPTDPTMIQLITQTMIGDYLMKYTRRRMANMISEKTHNRYVWVHPYTKTMYWSMNNPGAEGSREQRVKSANNNNRGTSGAAPANDTVLNLRQSEKVGQTLRNKASLTRLFSRNSVSKEGGINFASGPSSSVGQSRVVLSRFTPISGSHNGITTTAAAVSDAGNGNRNEKSDLTNSVVVADGKPIQL</sequence>
<feature type="compositionally biased region" description="Polar residues" evidence="2">
    <location>
        <begin position="1033"/>
        <end position="1042"/>
    </location>
</feature>
<evidence type="ECO:0000313" key="4">
    <source>
        <dbReference type="EMBL" id="KAG0019406.1"/>
    </source>
</evidence>
<dbReference type="GO" id="GO:0000226">
    <property type="term" value="P:microtubule cytoskeleton organization"/>
    <property type="evidence" value="ECO:0007669"/>
    <property type="project" value="TreeGrafter"/>
</dbReference>
<dbReference type="PANTHER" id="PTHR28190">
    <property type="entry name" value="NUCLEAR MIGRATION PROTEIN NUM1"/>
    <property type="match status" value="1"/>
</dbReference>
<feature type="domain" description="Pleckstrin homology" evidence="3">
    <location>
        <begin position="972"/>
        <end position="1035"/>
    </location>
</feature>
<dbReference type="InterPro" id="IPR053005">
    <property type="entry name" value="Nuclear_Pos-Cytoskel_Interact"/>
</dbReference>
<keyword evidence="5" id="KW-1185">Reference proteome</keyword>
<feature type="compositionally biased region" description="Basic and acidic residues" evidence="2">
    <location>
        <begin position="787"/>
        <end position="796"/>
    </location>
</feature>
<protein>
    <recommendedName>
        <fullName evidence="3">Pleckstrin homology domain-containing protein</fullName>
    </recommendedName>
</protein>
<gene>
    <name evidence="4" type="ORF">BGZ80_005862</name>
</gene>
<feature type="compositionally biased region" description="Basic and acidic residues" evidence="2">
    <location>
        <begin position="841"/>
        <end position="856"/>
    </location>
</feature>
<dbReference type="PANTHER" id="PTHR28190:SF1">
    <property type="entry name" value="NUCLEAR MIGRATION PROTEIN NUM1"/>
    <property type="match status" value="1"/>
</dbReference>
<feature type="non-terminal residue" evidence="4">
    <location>
        <position position="1151"/>
    </location>
</feature>
<proteinExistence type="predicted"/>
<feature type="region of interest" description="Disordered" evidence="2">
    <location>
        <begin position="1022"/>
        <end position="1049"/>
    </location>
</feature>
<keyword evidence="1" id="KW-0175">Coiled coil</keyword>
<feature type="compositionally biased region" description="Basic and acidic residues" evidence="2">
    <location>
        <begin position="764"/>
        <end position="780"/>
    </location>
</feature>
<dbReference type="GO" id="GO:0032065">
    <property type="term" value="P:maintenance of protein location in cell cortex"/>
    <property type="evidence" value="ECO:0007669"/>
    <property type="project" value="InterPro"/>
</dbReference>
<organism evidence="4 5">
    <name type="scientific">Entomortierella chlamydospora</name>
    <dbReference type="NCBI Taxonomy" id="101097"/>
    <lineage>
        <taxon>Eukaryota</taxon>
        <taxon>Fungi</taxon>
        <taxon>Fungi incertae sedis</taxon>
        <taxon>Mucoromycota</taxon>
        <taxon>Mortierellomycotina</taxon>
        <taxon>Mortierellomycetes</taxon>
        <taxon>Mortierellales</taxon>
        <taxon>Mortierellaceae</taxon>
        <taxon>Entomortierella</taxon>
    </lineage>
</organism>
<feature type="region of interest" description="Disordered" evidence="2">
    <location>
        <begin position="562"/>
        <end position="624"/>
    </location>
</feature>
<feature type="coiled-coil region" evidence="1">
    <location>
        <begin position="395"/>
        <end position="443"/>
    </location>
</feature>
<dbReference type="GO" id="GO:0005938">
    <property type="term" value="C:cell cortex"/>
    <property type="evidence" value="ECO:0007669"/>
    <property type="project" value="InterPro"/>
</dbReference>
<feature type="compositionally biased region" description="Basic and acidic residues" evidence="2">
    <location>
        <begin position="714"/>
        <end position="729"/>
    </location>
</feature>
<feature type="region of interest" description="Disordered" evidence="2">
    <location>
        <begin position="331"/>
        <end position="352"/>
    </location>
</feature>
<feature type="region of interest" description="Disordered" evidence="2">
    <location>
        <begin position="822"/>
        <end position="886"/>
    </location>
</feature>
<dbReference type="GO" id="GO:0005739">
    <property type="term" value="C:mitochondrion"/>
    <property type="evidence" value="ECO:0007669"/>
    <property type="project" value="TreeGrafter"/>
</dbReference>
<reference evidence="4" key="1">
    <citation type="journal article" date="2020" name="Fungal Divers.">
        <title>Resolving the Mortierellaceae phylogeny through synthesis of multi-gene phylogenetics and phylogenomics.</title>
        <authorList>
            <person name="Vandepol N."/>
            <person name="Liber J."/>
            <person name="Desiro A."/>
            <person name="Na H."/>
            <person name="Kennedy M."/>
            <person name="Barry K."/>
            <person name="Grigoriev I.V."/>
            <person name="Miller A.N."/>
            <person name="O'Donnell K."/>
            <person name="Stajich J.E."/>
            <person name="Bonito G."/>
        </authorList>
    </citation>
    <scope>NUCLEOTIDE SEQUENCE</scope>
    <source>
        <strain evidence="4">NRRL 2769</strain>
    </source>
</reference>
<evidence type="ECO:0000256" key="1">
    <source>
        <dbReference type="SAM" id="Coils"/>
    </source>
</evidence>
<dbReference type="EMBL" id="JAAAID010000289">
    <property type="protein sequence ID" value="KAG0019406.1"/>
    <property type="molecule type" value="Genomic_DNA"/>
</dbReference>
<feature type="compositionally biased region" description="Low complexity" evidence="2">
    <location>
        <begin position="831"/>
        <end position="840"/>
    </location>
</feature>
<dbReference type="GO" id="GO:0005543">
    <property type="term" value="F:phospholipid binding"/>
    <property type="evidence" value="ECO:0007669"/>
    <property type="project" value="InterPro"/>
</dbReference>
<evidence type="ECO:0000313" key="5">
    <source>
        <dbReference type="Proteomes" id="UP000703661"/>
    </source>
</evidence>
<feature type="compositionally biased region" description="Low complexity" evidence="2">
    <location>
        <begin position="875"/>
        <end position="886"/>
    </location>
</feature>
<dbReference type="Pfam" id="PF12814">
    <property type="entry name" value="Mcp5_PH"/>
    <property type="match status" value="1"/>
</dbReference>
<dbReference type="GO" id="GO:0015631">
    <property type="term" value="F:tubulin binding"/>
    <property type="evidence" value="ECO:0007669"/>
    <property type="project" value="TreeGrafter"/>
</dbReference>
<dbReference type="AlphaFoldDB" id="A0A9P6N0K0"/>
<feature type="compositionally biased region" description="Polar residues" evidence="2">
    <location>
        <begin position="598"/>
        <end position="610"/>
    </location>
</feature>
<feature type="region of interest" description="Disordered" evidence="2">
    <location>
        <begin position="452"/>
        <end position="485"/>
    </location>
</feature>
<dbReference type="Gene3D" id="1.20.5.1160">
    <property type="entry name" value="Vasodilator-stimulated phosphoprotein"/>
    <property type="match status" value="1"/>
</dbReference>
<dbReference type="InterPro" id="IPR024774">
    <property type="entry name" value="PH_dom-Mcp5-type"/>
</dbReference>